<evidence type="ECO:0000256" key="2">
    <source>
        <dbReference type="SAM" id="MobiDB-lite"/>
    </source>
</evidence>
<dbReference type="AlphaFoldDB" id="A0A5M3MGN4"/>
<name>A0A5M3MGN4_CONPW</name>
<accession>A0A5M3MGN4</accession>
<gene>
    <name evidence="3" type="ORF">CONPUDRAFT_128921</name>
</gene>
<dbReference type="PANTHER" id="PTHR35870:SF1">
    <property type="entry name" value="PROTEIN, PUTATIVE (AFU_ORTHOLOGUE AFUA_5G03330)-RELATED"/>
    <property type="match status" value="1"/>
</dbReference>
<dbReference type="Pfam" id="PF14027">
    <property type="entry name" value="Questin_oxidase"/>
    <property type="match status" value="1"/>
</dbReference>
<sequence>MSTQDVDALFPAPAPPPSLLAPRRIPNSGPECTASLVKMLRDNHEKHHVFFNEHRFHNHAAHHLICIWALGASGPSIESAYNDAHMDHMKVQFKPPQEITDANFVEHLGDENFYNGYLRYFHNLVLHKSASELLEEYIFSEKYNVDPARKAKGEKQPEMLDRFVEIILHPLIHTGYGVEFGLPGTLAEGLAQTCIHPVGATTPVTQLLFGSKPQGHPKVHPFSILAKMLKDPRFEDRIIDKYEYSDMLEKRGAIIVEYAAQWVVDIQSQQDYEFYLEQLIWTVTLIYGLGSWSEKEPYTSDFFTMHTVTSALFLPSICAKVCHRSQSLLLRAHFITSLCWWIIRGRPSFPIERFSALTQTYPKLPGPHPTPDVDAIPSQSSPYALVPNAWMPILQSTLVHSNEHLCKVQRALAHFAELYGHRPAGYFAGTGLEQAEKLDGSVFVRVAILTGDSLGWAREGQPNSGIWNWQEFERAAIESERVGAEWEAEKERLKAAKV</sequence>
<comment type="caution">
    <text evidence="3">The sequence shown here is derived from an EMBL/GenBank/DDBJ whole genome shotgun (WGS) entry which is preliminary data.</text>
</comment>
<dbReference type="PANTHER" id="PTHR35870">
    <property type="entry name" value="PROTEIN, PUTATIVE (AFU_ORTHOLOGUE AFUA_5G03330)-RELATED"/>
    <property type="match status" value="1"/>
</dbReference>
<protein>
    <submittedName>
        <fullName evidence="3">Uncharacterized protein</fullName>
    </submittedName>
</protein>
<evidence type="ECO:0000313" key="4">
    <source>
        <dbReference type="Proteomes" id="UP000053558"/>
    </source>
</evidence>
<dbReference type="EMBL" id="JH711583">
    <property type="protein sequence ID" value="EIW77924.1"/>
    <property type="molecule type" value="Genomic_DNA"/>
</dbReference>
<dbReference type="KEGG" id="cput:CONPUDRAFT_128921"/>
<evidence type="ECO:0000313" key="3">
    <source>
        <dbReference type="EMBL" id="EIW77924.1"/>
    </source>
</evidence>
<dbReference type="GO" id="GO:0016491">
    <property type="term" value="F:oxidoreductase activity"/>
    <property type="evidence" value="ECO:0007669"/>
    <property type="project" value="UniProtKB-KW"/>
</dbReference>
<proteinExistence type="predicted"/>
<dbReference type="OrthoDB" id="10004862at2759"/>
<organism evidence="3 4">
    <name type="scientific">Coniophora puteana (strain RWD-64-598)</name>
    <name type="common">Brown rot fungus</name>
    <dbReference type="NCBI Taxonomy" id="741705"/>
    <lineage>
        <taxon>Eukaryota</taxon>
        <taxon>Fungi</taxon>
        <taxon>Dikarya</taxon>
        <taxon>Basidiomycota</taxon>
        <taxon>Agaricomycotina</taxon>
        <taxon>Agaricomycetes</taxon>
        <taxon>Agaricomycetidae</taxon>
        <taxon>Boletales</taxon>
        <taxon>Coniophorineae</taxon>
        <taxon>Coniophoraceae</taxon>
        <taxon>Coniophora</taxon>
    </lineage>
</organism>
<dbReference type="GeneID" id="19200160"/>
<dbReference type="RefSeq" id="XP_007772225.1">
    <property type="nucleotide sequence ID" value="XM_007774035.1"/>
</dbReference>
<reference evidence="4" key="1">
    <citation type="journal article" date="2012" name="Science">
        <title>The Paleozoic origin of enzymatic lignin decomposition reconstructed from 31 fungal genomes.</title>
        <authorList>
            <person name="Floudas D."/>
            <person name="Binder M."/>
            <person name="Riley R."/>
            <person name="Barry K."/>
            <person name="Blanchette R.A."/>
            <person name="Henrissat B."/>
            <person name="Martinez A.T."/>
            <person name="Otillar R."/>
            <person name="Spatafora J.W."/>
            <person name="Yadav J.S."/>
            <person name="Aerts A."/>
            <person name="Benoit I."/>
            <person name="Boyd A."/>
            <person name="Carlson A."/>
            <person name="Copeland A."/>
            <person name="Coutinho P.M."/>
            <person name="de Vries R.P."/>
            <person name="Ferreira P."/>
            <person name="Findley K."/>
            <person name="Foster B."/>
            <person name="Gaskell J."/>
            <person name="Glotzer D."/>
            <person name="Gorecki P."/>
            <person name="Heitman J."/>
            <person name="Hesse C."/>
            <person name="Hori C."/>
            <person name="Igarashi K."/>
            <person name="Jurgens J.A."/>
            <person name="Kallen N."/>
            <person name="Kersten P."/>
            <person name="Kohler A."/>
            <person name="Kuees U."/>
            <person name="Kumar T.K.A."/>
            <person name="Kuo A."/>
            <person name="LaButti K."/>
            <person name="Larrondo L.F."/>
            <person name="Lindquist E."/>
            <person name="Ling A."/>
            <person name="Lombard V."/>
            <person name="Lucas S."/>
            <person name="Lundell T."/>
            <person name="Martin R."/>
            <person name="McLaughlin D.J."/>
            <person name="Morgenstern I."/>
            <person name="Morin E."/>
            <person name="Murat C."/>
            <person name="Nagy L.G."/>
            <person name="Nolan M."/>
            <person name="Ohm R.A."/>
            <person name="Patyshakuliyeva A."/>
            <person name="Rokas A."/>
            <person name="Ruiz-Duenas F.J."/>
            <person name="Sabat G."/>
            <person name="Salamov A."/>
            <person name="Samejima M."/>
            <person name="Schmutz J."/>
            <person name="Slot J.C."/>
            <person name="St John F."/>
            <person name="Stenlid J."/>
            <person name="Sun H."/>
            <person name="Sun S."/>
            <person name="Syed K."/>
            <person name="Tsang A."/>
            <person name="Wiebenga A."/>
            <person name="Young D."/>
            <person name="Pisabarro A."/>
            <person name="Eastwood D.C."/>
            <person name="Martin F."/>
            <person name="Cullen D."/>
            <person name="Grigoriev I.V."/>
            <person name="Hibbett D.S."/>
        </authorList>
    </citation>
    <scope>NUCLEOTIDE SEQUENCE [LARGE SCALE GENOMIC DNA]</scope>
    <source>
        <strain evidence="4">RWD-64-598 SS2</strain>
    </source>
</reference>
<dbReference type="InterPro" id="IPR025337">
    <property type="entry name" value="Questin_oxidase-like"/>
</dbReference>
<keyword evidence="1" id="KW-0560">Oxidoreductase</keyword>
<evidence type="ECO:0000256" key="1">
    <source>
        <dbReference type="ARBA" id="ARBA00023002"/>
    </source>
</evidence>
<dbReference type="Proteomes" id="UP000053558">
    <property type="component" value="Unassembled WGS sequence"/>
</dbReference>
<dbReference type="OMA" id="MISCCAY"/>
<keyword evidence="4" id="KW-1185">Reference proteome</keyword>
<feature type="region of interest" description="Disordered" evidence="2">
    <location>
        <begin position="1"/>
        <end position="25"/>
    </location>
</feature>